<dbReference type="PANTHER" id="PTHR44103">
    <property type="entry name" value="PROPROTEIN CONVERTASE P"/>
    <property type="match status" value="1"/>
</dbReference>
<dbReference type="EMBL" id="MFKF01000277">
    <property type="protein sequence ID" value="OGG47027.1"/>
    <property type="molecule type" value="Genomic_DNA"/>
</dbReference>
<dbReference type="SUPFAM" id="SSF48230">
    <property type="entry name" value="Chondroitin AC/alginate lyase"/>
    <property type="match status" value="1"/>
</dbReference>
<dbReference type="Proteomes" id="UP000178606">
    <property type="component" value="Unassembled WGS sequence"/>
</dbReference>
<dbReference type="Gene3D" id="2.70.98.70">
    <property type="match status" value="1"/>
</dbReference>
<dbReference type="Gene3D" id="2.40.128.630">
    <property type="match status" value="1"/>
</dbReference>
<evidence type="ECO:0000313" key="3">
    <source>
        <dbReference type="Proteomes" id="UP000178606"/>
    </source>
</evidence>
<protein>
    <submittedName>
        <fullName evidence="2">Uncharacterized protein</fullName>
    </submittedName>
</protein>
<evidence type="ECO:0000313" key="2">
    <source>
        <dbReference type="EMBL" id="OGG47027.1"/>
    </source>
</evidence>
<dbReference type="InterPro" id="IPR028994">
    <property type="entry name" value="Integrin_alpha_N"/>
</dbReference>
<proteinExistence type="predicted"/>
<reference evidence="2 3" key="1">
    <citation type="journal article" date="2016" name="Nat. Commun.">
        <title>Thousands of microbial genomes shed light on interconnected biogeochemical processes in an aquifer system.</title>
        <authorList>
            <person name="Anantharaman K."/>
            <person name="Brown C.T."/>
            <person name="Hug L.A."/>
            <person name="Sharon I."/>
            <person name="Castelle C.J."/>
            <person name="Probst A.J."/>
            <person name="Thomas B.C."/>
            <person name="Singh A."/>
            <person name="Wilkins M.J."/>
            <person name="Karaoz U."/>
            <person name="Brodie E.L."/>
            <person name="Williams K.H."/>
            <person name="Hubbard S.S."/>
            <person name="Banfield J.F."/>
        </authorList>
    </citation>
    <scope>NUCLEOTIDE SEQUENCE [LARGE SCALE GENOMIC DNA]</scope>
    <source>
        <strain evidence="3">RIFCSPLOWO2_12_FULL_64_10</strain>
    </source>
</reference>
<dbReference type="InterPro" id="IPR008929">
    <property type="entry name" value="Chondroitin_lyas"/>
</dbReference>
<dbReference type="Gene3D" id="1.50.10.100">
    <property type="entry name" value="Chondroitin AC/alginate lyase"/>
    <property type="match status" value="1"/>
</dbReference>
<accession>A0A1F6CDF1</accession>
<dbReference type="Pfam" id="PF13517">
    <property type="entry name" value="FG-GAP_3"/>
    <property type="match status" value="1"/>
</dbReference>
<dbReference type="SUPFAM" id="SSF69318">
    <property type="entry name" value="Integrin alpha N-terminal domain"/>
    <property type="match status" value="2"/>
</dbReference>
<sequence length="1302" mass="143002">MPSEHRSAQRRKQESYDIVSEFLELPKLKDLCLETDLSRALVVPPDGKEGAKVGRRIAGVIGKGAEVRRGGEVTEKDYRTRTIVAAGGFHTNPVVRHLGMNFYSFTDDYYPGGDGYEVRTIHNPFGHGRNVVLLGGSTAKGVARACEAFAEVVGQQGRRIGRVNLSVSRHNPQTPPDEAEARRIVEEVNTQVALSGSQGPLRRMVDHGMMYHLSGQEVWGRMMREEFLHFIDLAHEVGDWCLSQGTHLYFWGYRMLMAWDLVEEGEVLSDEDRLKMTNALYNIVRWASNLSYYRVKSVDEVAQQQNHQSFAALTVFSGARYFKKYYGLADFDRHVPIADRILKLHARSYKPNDNAGTGYVWLTPGHIIKHGAMTGDLKFLEDGHLKRLVDSTILTTDSLGDDVSYGDVGAYRASRQSRPSGLQALSTAAWFYNDGRYRWAYDWYKKGIEWEDSFRAGTSWGIGGWEVYDGFFFRDIKPVEPKDLLGARAALLDGAAYRLLMGRGEGYRYRIDVGSMLNLPLADADVGEISAPPSEALDKLAFRRAFTEESEYLLIDGPTGFSHSHEDGNGILRLCWNGRIWLADLDYIRRLARYQNSVVIVKDGECHQKPPLIALKALADFEGWGYSLSKSLGDNGTNWGRAILWRKGSYFLVIDSVDALGRGDYVLDCIWRVLGEAEVKDATQRIDNSLLNVAQGGERFHIVNADGSLKRLTDREADFAPDWESNWANYPHADGKVKMWHQTQRTALSAGERTAYINLLYPSNRKQPQSFGVERVGETAVRVVDRRRGRAAGRDQVGATGRGEKQGTVLAGVADPAYRQGDFEVEGRLFRVDADGYAVVEGTSLSYGGTLFRAWSPVSIEMDLAKGRGTILAREETQVGLRAEAVTVDGKRVAGRSEGQVLWFKVAGGRHRITATPKAAGAFAKLVAGREGYTSARSLVPEKERAAREGFETVWSVACGGGVTAVSSGPGGHLVGTASGRVLFFAPDGGTRWSFDAKGAVRAVHLTDIDGCGRAEAMVGTRDCYLHVLDGDGRARWEHLFPPGSGMRAQRLMTISSADLGGDGRTQVLAGAEGWLFHAFEADGTLRWQTETHYHCVTGCLPVDLDGDGKQEVMVGTEHYTMNCLNPDGTGRWRKRSGCVSPTILAEDLDGDGRPEVIYGDWRGIQAVRGGKGETVWTHNLGGELEDIALADVDGDGRAEVIAGSDVGQLACFKADGTPVFRRDLIDKITWLTALDANGDGKAEIAVGFGTGEVRLYDGSGHLLAGQATDGEVTHLRTVQTAEGSRLLCGTAAGTVSLLRPV</sequence>
<organism evidence="2 3">
    <name type="scientific">Handelsmanbacteria sp. (strain RIFCSPLOWO2_12_FULL_64_10)</name>
    <dbReference type="NCBI Taxonomy" id="1817868"/>
    <lineage>
        <taxon>Bacteria</taxon>
        <taxon>Candidatus Handelsmaniibacteriota</taxon>
    </lineage>
</organism>
<keyword evidence="1" id="KW-0732">Signal</keyword>
<gene>
    <name evidence="2" type="ORF">A3F84_25230</name>
</gene>
<dbReference type="PANTHER" id="PTHR44103:SF1">
    <property type="entry name" value="PROPROTEIN CONVERTASE P"/>
    <property type="match status" value="1"/>
</dbReference>
<comment type="caution">
    <text evidence="2">The sequence shown here is derived from an EMBL/GenBank/DDBJ whole genome shotgun (WGS) entry which is preliminary data.</text>
</comment>
<dbReference type="InterPro" id="IPR013517">
    <property type="entry name" value="FG-GAP"/>
</dbReference>
<name>A0A1F6CDF1_HANXR</name>
<evidence type="ECO:0000256" key="1">
    <source>
        <dbReference type="ARBA" id="ARBA00022729"/>
    </source>
</evidence>